<organism evidence="3 4">
    <name type="scientific">Dunaliella salina</name>
    <name type="common">Green alga</name>
    <name type="synonym">Protococcus salinus</name>
    <dbReference type="NCBI Taxonomy" id="3046"/>
    <lineage>
        <taxon>Eukaryota</taxon>
        <taxon>Viridiplantae</taxon>
        <taxon>Chlorophyta</taxon>
        <taxon>core chlorophytes</taxon>
        <taxon>Chlorophyceae</taxon>
        <taxon>CS clade</taxon>
        <taxon>Chlamydomonadales</taxon>
        <taxon>Dunaliellaceae</taxon>
        <taxon>Dunaliella</taxon>
    </lineage>
</organism>
<feature type="compositionally biased region" description="Low complexity" evidence="1">
    <location>
        <begin position="168"/>
        <end position="182"/>
    </location>
</feature>
<keyword evidence="4" id="KW-1185">Reference proteome</keyword>
<dbReference type="EMBL" id="MU070499">
    <property type="protein sequence ID" value="KAF5827458.1"/>
    <property type="molecule type" value="Genomic_DNA"/>
</dbReference>
<sequence length="380" mass="39942">MSRRKHLLQELERSLPALGEEHEVVKVVAPRGGSIVDVERADGTRSLCLMPKKFNRTLWVKRDGFLLIERADGVPPLQPSAPAGVEQSSIACTGAATDSNSQHSTRSNGSGAQGEDRALAGPAAAVPADAHSHPQGPAHPSGQAKPDPQNQHEVSGNGHLVDSSNLGSPPSQSHPVPSQAHPAQSTSAPEPAASHTQQAPEEDSTYAATAGPREHGTPHGQIIDDGNPHCHGKQRHGNSHDRGNPPSQAGALAPPHAPKQAAPQVPSRPAGGTAGGAAVRTTQPAAQGSKIMGTIVAVLYDEQIKQLKRTPGAWPPEFSHRGPTMPTNRVAGVDALQERNNSSDDDSEDGLPPLEKNMNRRIIVHEDSDEDEDESDDDES</sequence>
<feature type="region of interest" description="Disordered" evidence="1">
    <location>
        <begin position="311"/>
        <end position="380"/>
    </location>
</feature>
<dbReference type="PANTHER" id="PTHR21641:SF0">
    <property type="entry name" value="RNA-BINDING PROTEIN EIF1AD-RELATED"/>
    <property type="match status" value="1"/>
</dbReference>
<dbReference type="InterPro" id="IPR006196">
    <property type="entry name" value="RNA-binding_domain_S1_IF1"/>
</dbReference>
<comment type="caution">
    <text evidence="3">The sequence shown here is derived from an EMBL/GenBank/DDBJ whole genome shotgun (WGS) entry which is preliminary data.</text>
</comment>
<dbReference type="Proteomes" id="UP000815325">
    <property type="component" value="Unassembled WGS sequence"/>
</dbReference>
<evidence type="ECO:0000313" key="3">
    <source>
        <dbReference type="EMBL" id="KAF5827458.1"/>
    </source>
</evidence>
<name>A0ABQ7FYL9_DUNSA</name>
<protein>
    <recommendedName>
        <fullName evidence="2">S1-like domain-containing protein</fullName>
    </recommendedName>
</protein>
<dbReference type="InterPro" id="IPR012340">
    <property type="entry name" value="NA-bd_OB-fold"/>
</dbReference>
<dbReference type="SUPFAM" id="SSF50249">
    <property type="entry name" value="Nucleic acid-binding proteins"/>
    <property type="match status" value="1"/>
</dbReference>
<dbReference type="InterPro" id="IPR039294">
    <property type="entry name" value="EIF1AD"/>
</dbReference>
<feature type="compositionally biased region" description="Acidic residues" evidence="1">
    <location>
        <begin position="367"/>
        <end position="380"/>
    </location>
</feature>
<dbReference type="Pfam" id="PF01176">
    <property type="entry name" value="eIF-1a"/>
    <property type="match status" value="1"/>
</dbReference>
<proteinExistence type="predicted"/>
<feature type="compositionally biased region" description="Polar residues" evidence="1">
    <location>
        <begin position="183"/>
        <end position="199"/>
    </location>
</feature>
<feature type="compositionally biased region" description="Polar residues" evidence="1">
    <location>
        <begin position="95"/>
        <end position="110"/>
    </location>
</feature>
<dbReference type="Gene3D" id="2.40.50.140">
    <property type="entry name" value="Nucleic acid-binding proteins"/>
    <property type="match status" value="1"/>
</dbReference>
<reference evidence="3" key="1">
    <citation type="submission" date="2017-08" db="EMBL/GenBank/DDBJ databases">
        <authorList>
            <person name="Polle J.E."/>
            <person name="Barry K."/>
            <person name="Cushman J."/>
            <person name="Schmutz J."/>
            <person name="Tran D."/>
            <person name="Hathwaick L.T."/>
            <person name="Yim W.C."/>
            <person name="Jenkins J."/>
            <person name="Mckie-Krisberg Z.M."/>
            <person name="Prochnik S."/>
            <person name="Lindquist E."/>
            <person name="Dockter R.B."/>
            <person name="Adam C."/>
            <person name="Molina H."/>
            <person name="Bunkerborg J."/>
            <person name="Jin E."/>
            <person name="Buchheim M."/>
            <person name="Magnuson J."/>
        </authorList>
    </citation>
    <scope>NUCLEOTIDE SEQUENCE</scope>
    <source>
        <strain evidence="3">CCAP 19/18</strain>
    </source>
</reference>
<feature type="region of interest" description="Disordered" evidence="1">
    <location>
        <begin position="95"/>
        <end position="290"/>
    </location>
</feature>
<feature type="compositionally biased region" description="Low complexity" evidence="1">
    <location>
        <begin position="251"/>
        <end position="265"/>
    </location>
</feature>
<gene>
    <name evidence="3" type="ORF">DUNSADRAFT_619</name>
</gene>
<evidence type="ECO:0000259" key="2">
    <source>
        <dbReference type="Pfam" id="PF01176"/>
    </source>
</evidence>
<evidence type="ECO:0000313" key="4">
    <source>
        <dbReference type="Proteomes" id="UP000815325"/>
    </source>
</evidence>
<accession>A0ABQ7FYL9</accession>
<dbReference type="PANTHER" id="PTHR21641">
    <property type="entry name" value="TRANSLATION INITIATION FACTOR-RELATED"/>
    <property type="match status" value="1"/>
</dbReference>
<feature type="compositionally biased region" description="Low complexity" evidence="1">
    <location>
        <begin position="119"/>
        <end position="129"/>
    </location>
</feature>
<feature type="domain" description="S1-like" evidence="2">
    <location>
        <begin position="23"/>
        <end position="70"/>
    </location>
</feature>
<evidence type="ECO:0000256" key="1">
    <source>
        <dbReference type="SAM" id="MobiDB-lite"/>
    </source>
</evidence>